<reference evidence="1 2" key="1">
    <citation type="submission" date="2019-03" db="EMBL/GenBank/DDBJ databases">
        <title>Single cell metagenomics reveals metabolic interactions within the superorganism composed of flagellate Streblomastix strix and complex community of Bacteroidetes bacteria on its surface.</title>
        <authorList>
            <person name="Treitli S.C."/>
            <person name="Kolisko M."/>
            <person name="Husnik F."/>
            <person name="Keeling P."/>
            <person name="Hampl V."/>
        </authorList>
    </citation>
    <scope>NUCLEOTIDE SEQUENCE [LARGE SCALE GENOMIC DNA]</scope>
    <source>
        <strain evidence="1">ST1C</strain>
    </source>
</reference>
<feature type="non-terminal residue" evidence="1">
    <location>
        <position position="1"/>
    </location>
</feature>
<evidence type="ECO:0000313" key="1">
    <source>
        <dbReference type="EMBL" id="KAA6358171.1"/>
    </source>
</evidence>
<sequence>NKQSIDNETKAYFEAIRQRLKTVVGPKTAVLQHSIQEAKIAVASGYALPMQIQMQGPSAAATIDQIYFLRHYTETRDTVDLLKQRKLEVESGSAFVEASQISVDDFPNEVQYLQTLVDRDPEAQKELGFNNYYY</sequence>
<dbReference type="EMBL" id="SNRW01030259">
    <property type="protein sequence ID" value="KAA6358171.1"/>
    <property type="molecule type" value="Genomic_DNA"/>
</dbReference>
<organism evidence="1 2">
    <name type="scientific">Streblomastix strix</name>
    <dbReference type="NCBI Taxonomy" id="222440"/>
    <lineage>
        <taxon>Eukaryota</taxon>
        <taxon>Metamonada</taxon>
        <taxon>Preaxostyla</taxon>
        <taxon>Oxymonadida</taxon>
        <taxon>Streblomastigidae</taxon>
        <taxon>Streblomastix</taxon>
    </lineage>
</organism>
<comment type="caution">
    <text evidence="1">The sequence shown here is derived from an EMBL/GenBank/DDBJ whole genome shotgun (WGS) entry which is preliminary data.</text>
</comment>
<dbReference type="Proteomes" id="UP000324800">
    <property type="component" value="Unassembled WGS sequence"/>
</dbReference>
<gene>
    <name evidence="1" type="ORF">EZS28_046302</name>
</gene>
<evidence type="ECO:0000313" key="2">
    <source>
        <dbReference type="Proteomes" id="UP000324800"/>
    </source>
</evidence>
<accession>A0A5J4TKX5</accession>
<proteinExistence type="predicted"/>
<protein>
    <submittedName>
        <fullName evidence="1">Uncharacterized protein</fullName>
    </submittedName>
</protein>
<name>A0A5J4TKX5_9EUKA</name>
<dbReference type="AlphaFoldDB" id="A0A5J4TKX5"/>